<evidence type="ECO:0000313" key="3">
    <source>
        <dbReference type="Proteomes" id="UP000054564"/>
    </source>
</evidence>
<dbReference type="AlphaFoldDB" id="A0A0L0UKX6"/>
<name>A0A0L0UKX6_9BASI</name>
<proteinExistence type="predicted"/>
<evidence type="ECO:0000259" key="1">
    <source>
        <dbReference type="Pfam" id="PF20231"/>
    </source>
</evidence>
<reference evidence="3" key="1">
    <citation type="submission" date="2014-03" db="EMBL/GenBank/DDBJ databases">
        <title>The Genome Sequence of Puccinia striiformis f. sp. tritici PST-78.</title>
        <authorList>
            <consortium name="The Broad Institute Genome Sequencing Platform"/>
            <person name="Cuomo C."/>
            <person name="Hulbert S."/>
            <person name="Chen X."/>
            <person name="Walker B."/>
            <person name="Young S.K."/>
            <person name="Zeng Q."/>
            <person name="Gargeya S."/>
            <person name="Fitzgerald M."/>
            <person name="Haas B."/>
            <person name="Abouelleil A."/>
            <person name="Alvarado L."/>
            <person name="Arachchi H.M."/>
            <person name="Berlin A.M."/>
            <person name="Chapman S.B."/>
            <person name="Goldberg J."/>
            <person name="Griggs A."/>
            <person name="Gujja S."/>
            <person name="Hansen M."/>
            <person name="Howarth C."/>
            <person name="Imamovic A."/>
            <person name="Larimer J."/>
            <person name="McCowan C."/>
            <person name="Montmayeur A."/>
            <person name="Murphy C."/>
            <person name="Neiman D."/>
            <person name="Pearson M."/>
            <person name="Priest M."/>
            <person name="Roberts A."/>
            <person name="Saif S."/>
            <person name="Shea T."/>
            <person name="Sisk P."/>
            <person name="Sykes S."/>
            <person name="Wortman J."/>
            <person name="Nusbaum C."/>
            <person name="Birren B."/>
        </authorList>
    </citation>
    <scope>NUCLEOTIDE SEQUENCE [LARGE SCALE GENOMIC DNA]</scope>
    <source>
        <strain evidence="3">race PST-78</strain>
    </source>
</reference>
<gene>
    <name evidence="2" type="ORF">PSTG_19024</name>
</gene>
<evidence type="ECO:0000313" key="2">
    <source>
        <dbReference type="EMBL" id="KNE87590.1"/>
    </source>
</evidence>
<protein>
    <recommendedName>
        <fullName evidence="1">DUF6589 domain-containing protein</fullName>
    </recommendedName>
</protein>
<dbReference type="EMBL" id="AJIL01004803">
    <property type="protein sequence ID" value="KNE87590.1"/>
    <property type="molecule type" value="Genomic_DNA"/>
</dbReference>
<comment type="caution">
    <text evidence="2">The sequence shown here is derived from an EMBL/GenBank/DDBJ whole genome shotgun (WGS) entry which is preliminary data.</text>
</comment>
<feature type="domain" description="DUF6589" evidence="1">
    <location>
        <begin position="6"/>
        <end position="164"/>
    </location>
</feature>
<keyword evidence="3" id="KW-1185">Reference proteome</keyword>
<dbReference type="Pfam" id="PF20231">
    <property type="entry name" value="DUF6589"/>
    <property type="match status" value="1"/>
</dbReference>
<dbReference type="Proteomes" id="UP000054564">
    <property type="component" value="Unassembled WGS sequence"/>
</dbReference>
<dbReference type="InterPro" id="IPR046496">
    <property type="entry name" value="DUF6589"/>
</dbReference>
<organism evidence="2 3">
    <name type="scientific">Puccinia striiformis f. sp. tritici PST-78</name>
    <dbReference type="NCBI Taxonomy" id="1165861"/>
    <lineage>
        <taxon>Eukaryota</taxon>
        <taxon>Fungi</taxon>
        <taxon>Dikarya</taxon>
        <taxon>Basidiomycota</taxon>
        <taxon>Pucciniomycotina</taxon>
        <taxon>Pucciniomycetes</taxon>
        <taxon>Pucciniales</taxon>
        <taxon>Pucciniaceae</taxon>
        <taxon>Puccinia</taxon>
    </lineage>
</organism>
<accession>A0A0L0UKX6</accession>
<sequence length="165" mass="18298">MVNLRKNPPVIEPIEVKRPNITMLKLMIASDNSAQGMGEVFEGIMHQTGLTPAELFAPLRVFEGDLGTCMNLESLRNQRKPSGHIENSLSSIFTLLGASHILWNVAQAVYLLHYGNYLDSNDLGAWHTLHALGVPAEKPTTKKDFTLMLTNLTKSHEASILYCLL</sequence>